<dbReference type="Gene3D" id="1.10.238.10">
    <property type="entry name" value="EF-hand"/>
    <property type="match status" value="2"/>
</dbReference>
<evidence type="ECO:0000256" key="9">
    <source>
        <dbReference type="ARBA" id="ARBA00023674"/>
    </source>
</evidence>
<dbReference type="PANTHER" id="PTHR10336:SF209">
    <property type="entry name" value="PHOSPHOINOSITIDE PHOSPHOLIPASE C"/>
    <property type="match status" value="1"/>
</dbReference>
<accession>A0A8R1DGP3</accession>
<dbReference type="Pfam" id="PF00388">
    <property type="entry name" value="PI-PLC-X"/>
    <property type="match status" value="1"/>
</dbReference>
<dbReference type="PROSITE" id="PS50222">
    <property type="entry name" value="EF_HAND_2"/>
    <property type="match status" value="1"/>
</dbReference>
<dbReference type="GO" id="GO:0005509">
    <property type="term" value="F:calcium ion binding"/>
    <property type="evidence" value="ECO:0007669"/>
    <property type="project" value="InterPro"/>
</dbReference>
<dbReference type="GO" id="GO:0035556">
    <property type="term" value="P:intracellular signal transduction"/>
    <property type="evidence" value="ECO:0007669"/>
    <property type="project" value="InterPro"/>
</dbReference>
<dbReference type="SUPFAM" id="SSF49562">
    <property type="entry name" value="C2 domain (Calcium/lipid-binding domain, CaLB)"/>
    <property type="match status" value="1"/>
</dbReference>
<evidence type="ECO:0000256" key="7">
    <source>
        <dbReference type="ARBA" id="ARBA00023098"/>
    </source>
</evidence>
<keyword evidence="4" id="KW-0963">Cytoplasm</keyword>
<reference evidence="17" key="1">
    <citation type="submission" date="2010-08" db="EMBL/GenBank/DDBJ databases">
        <authorList>
            <consortium name="Caenorhabditis japonica Sequencing Consortium"/>
            <person name="Wilson R.K."/>
        </authorList>
    </citation>
    <scope>NUCLEOTIDE SEQUENCE [LARGE SCALE GENOMIC DNA]</scope>
    <source>
        <strain evidence="17">DF5081</strain>
    </source>
</reference>
<feature type="domain" description="PH" evidence="12">
    <location>
        <begin position="26"/>
        <end position="146"/>
    </location>
</feature>
<dbReference type="PRINTS" id="PR00390">
    <property type="entry name" value="PHPHLIPASEC"/>
</dbReference>
<comment type="catalytic activity">
    <reaction evidence="9">
        <text>a 1,2-diacyl-sn-glycero-3-phospho-(1D-myo-inositol-4,5-bisphosphate) + H2O = 1D-myo-inositol 1,4,5-trisphosphate + a 1,2-diacyl-sn-glycerol + H(+)</text>
        <dbReference type="Rhea" id="RHEA:33179"/>
        <dbReference type="ChEBI" id="CHEBI:15377"/>
        <dbReference type="ChEBI" id="CHEBI:15378"/>
        <dbReference type="ChEBI" id="CHEBI:17815"/>
        <dbReference type="ChEBI" id="CHEBI:58456"/>
        <dbReference type="ChEBI" id="CHEBI:203600"/>
        <dbReference type="EC" id="3.1.4.11"/>
    </reaction>
    <physiologicalReaction direction="left-to-right" evidence="9">
        <dbReference type="Rhea" id="RHEA:33180"/>
    </physiologicalReaction>
</comment>
<proteinExistence type="predicted"/>
<keyword evidence="7 10" id="KW-0443">Lipid metabolism</keyword>
<dbReference type="SMART" id="SM00149">
    <property type="entry name" value="PLCYc"/>
    <property type="match status" value="1"/>
</dbReference>
<sequence length="751" mass="85579">MAKNVSPEEQAAAQAADEEKAREELEWAEKGTLLARIKNRKVREMSLVNIKSQQFLSYYSSYWLSLVPNCLKSVPLSELLEVRCGYQTDNLQRASKKYEFQELAPESRCFSVIFSHPKFLHKSVDFAADSKEKRDKWVSVLTHLISVAKHQRIVFSETAWLIDKFQQADTNKNGLLSFDEVWSLLKRMNLQISERYAKAIFKDSELENSRDNRLNEKEFLNFFEKLTDRPDLRFVMAQASSGNVETLTVADLHRFLTEEQGFENVDLKKAEQILDTFEPTLQDKSKEKLMGLMGMRRLMQSRWGNVFKPGHESICHDMDQPLTHYFVNSSHNTYLTGLQVKGEATVEGYIAALRKGARLLELDLFDGDGGEPVITHKRTFIESITLRNSLEAIKRTAFETSPYPVILTLENHVGHAQQIVMAQLFKEILGDSLYHPAKDSHRHPLPSPNQLKRKFLLRGKKIILEEDDDEQDDDDSPTEKDKHHLNPHPLAPELSALIALPSVKLTSNIYQDVHKHPFDGSPSLSENKVYTLFEAAVPIFTYTAERLVKSYPKGLRQDSSNMHPMVSWLCGIQSVAMNFQTAGEELDLNAGLFRVNGNCGYVLKPSVLLNGIDPRSMVTPKLKLGIGLFSAQYLPKSEPGKEIIDPYVSVQIFGVPRDEVKAKTRIIKDNGFNPEWRDNFYFTLCCPELAIIRFCVKDFDSTSSNDFVGEFSIPVTSLRTGYSQIQLNTGYQHTLDPSASLFVRIAMEEEY</sequence>
<dbReference type="GO" id="GO:0004435">
    <property type="term" value="F:phosphatidylinositol-4,5-bisphosphate phospholipase C activity"/>
    <property type="evidence" value="ECO:0007669"/>
    <property type="project" value="UniProtKB-EC"/>
</dbReference>
<dbReference type="SUPFAM" id="SSF47473">
    <property type="entry name" value="EF-hand"/>
    <property type="match status" value="1"/>
</dbReference>
<keyword evidence="10" id="KW-0378">Hydrolase</keyword>
<dbReference type="CDD" id="cd08558">
    <property type="entry name" value="PI-PLCc_eukaryota"/>
    <property type="match status" value="1"/>
</dbReference>
<feature type="region of interest" description="Disordered" evidence="11">
    <location>
        <begin position="466"/>
        <end position="488"/>
    </location>
</feature>
<evidence type="ECO:0000259" key="13">
    <source>
        <dbReference type="PROSITE" id="PS50004"/>
    </source>
</evidence>
<dbReference type="Proteomes" id="UP000005237">
    <property type="component" value="Unassembled WGS sequence"/>
</dbReference>
<name>A0A8R1DGP3_CAEJA</name>
<dbReference type="GO" id="GO:0005737">
    <property type="term" value="C:cytoplasm"/>
    <property type="evidence" value="ECO:0007669"/>
    <property type="project" value="UniProtKB-SubCell"/>
</dbReference>
<dbReference type="InterPro" id="IPR011993">
    <property type="entry name" value="PH-like_dom_sf"/>
</dbReference>
<evidence type="ECO:0000256" key="3">
    <source>
        <dbReference type="ARBA" id="ARBA00012368"/>
    </source>
</evidence>
<dbReference type="FunFam" id="3.20.20.190:FF:000064">
    <property type="entry name" value="Phosphoinositide phospholipase C"/>
    <property type="match status" value="1"/>
</dbReference>
<dbReference type="PROSITE" id="PS50004">
    <property type="entry name" value="C2"/>
    <property type="match status" value="1"/>
</dbReference>
<keyword evidence="5" id="KW-0106">Calcium</keyword>
<dbReference type="PROSITE" id="PS00018">
    <property type="entry name" value="EF_HAND_1"/>
    <property type="match status" value="1"/>
</dbReference>
<dbReference type="InterPro" id="IPR001849">
    <property type="entry name" value="PH_domain"/>
</dbReference>
<dbReference type="InterPro" id="IPR000909">
    <property type="entry name" value="PLipase_C_PInositol-sp_X_dom"/>
</dbReference>
<evidence type="ECO:0000313" key="17">
    <source>
        <dbReference type="Proteomes" id="UP000005237"/>
    </source>
</evidence>
<dbReference type="AlphaFoldDB" id="A0A8R1DGP3"/>
<dbReference type="Pfam" id="PF00387">
    <property type="entry name" value="PI-PLC-Y"/>
    <property type="match status" value="1"/>
</dbReference>
<comment type="subcellular location">
    <subcellularLocation>
        <location evidence="2">Cytoplasm</location>
    </subcellularLocation>
</comment>
<dbReference type="FunFam" id="1.10.238.10:FF:000005">
    <property type="entry name" value="Phosphoinositide phospholipase C"/>
    <property type="match status" value="1"/>
</dbReference>
<comment type="cofactor">
    <cofactor evidence="1">
        <name>Ca(2+)</name>
        <dbReference type="ChEBI" id="CHEBI:29108"/>
    </cofactor>
</comment>
<dbReference type="SUPFAM" id="SSF50729">
    <property type="entry name" value="PH domain-like"/>
    <property type="match status" value="1"/>
</dbReference>
<evidence type="ECO:0000256" key="11">
    <source>
        <dbReference type="SAM" id="MobiDB-lite"/>
    </source>
</evidence>
<dbReference type="Gene3D" id="2.30.29.30">
    <property type="entry name" value="Pleckstrin-homology domain (PH domain)/Phosphotyrosine-binding domain (PTB)"/>
    <property type="match status" value="1"/>
</dbReference>
<evidence type="ECO:0000256" key="5">
    <source>
        <dbReference type="ARBA" id="ARBA00022837"/>
    </source>
</evidence>
<reference evidence="16" key="2">
    <citation type="submission" date="2022-06" db="UniProtKB">
        <authorList>
            <consortium name="EnsemblMetazoa"/>
        </authorList>
    </citation>
    <scope>IDENTIFICATION</scope>
    <source>
        <strain evidence="16">DF5081</strain>
    </source>
</reference>
<dbReference type="EnsemblMetazoa" id="CJA02216.1">
    <property type="protein sequence ID" value="CJA02216.1"/>
    <property type="gene ID" value="WBGene00121421"/>
</dbReference>
<dbReference type="PROSITE" id="PS50008">
    <property type="entry name" value="PIPLC_Y_DOMAIN"/>
    <property type="match status" value="1"/>
</dbReference>
<evidence type="ECO:0000256" key="6">
    <source>
        <dbReference type="ARBA" id="ARBA00022963"/>
    </source>
</evidence>
<evidence type="ECO:0000256" key="10">
    <source>
        <dbReference type="RuleBase" id="RU361133"/>
    </source>
</evidence>
<dbReference type="CDD" id="cd00275">
    <property type="entry name" value="C2_PLC_like"/>
    <property type="match status" value="1"/>
</dbReference>
<feature type="domain" description="PI-PLC Y-box" evidence="14">
    <location>
        <begin position="523"/>
        <end position="608"/>
    </location>
</feature>
<evidence type="ECO:0000259" key="12">
    <source>
        <dbReference type="PROSITE" id="PS50003"/>
    </source>
</evidence>
<evidence type="ECO:0000259" key="14">
    <source>
        <dbReference type="PROSITE" id="PS50008"/>
    </source>
</evidence>
<dbReference type="Pfam" id="PF14788">
    <property type="entry name" value="EF-hand_10"/>
    <property type="match status" value="1"/>
</dbReference>
<evidence type="ECO:0000256" key="4">
    <source>
        <dbReference type="ARBA" id="ARBA00022490"/>
    </source>
</evidence>
<dbReference type="Pfam" id="PF00168">
    <property type="entry name" value="C2"/>
    <property type="match status" value="1"/>
</dbReference>
<dbReference type="InterPro" id="IPR018247">
    <property type="entry name" value="EF_Hand_1_Ca_BS"/>
</dbReference>
<dbReference type="InterPro" id="IPR000008">
    <property type="entry name" value="C2_dom"/>
</dbReference>
<dbReference type="InterPro" id="IPR011992">
    <property type="entry name" value="EF-hand-dom_pair"/>
</dbReference>
<evidence type="ECO:0000256" key="1">
    <source>
        <dbReference type="ARBA" id="ARBA00001913"/>
    </source>
</evidence>
<dbReference type="SMART" id="SM00148">
    <property type="entry name" value="PLCXc"/>
    <property type="match status" value="1"/>
</dbReference>
<dbReference type="GO" id="GO:0016042">
    <property type="term" value="P:lipid catabolic process"/>
    <property type="evidence" value="ECO:0007669"/>
    <property type="project" value="UniProtKB-KW"/>
</dbReference>
<evidence type="ECO:0000259" key="15">
    <source>
        <dbReference type="PROSITE" id="PS50222"/>
    </source>
</evidence>
<evidence type="ECO:0000256" key="2">
    <source>
        <dbReference type="ARBA" id="ARBA00004496"/>
    </source>
</evidence>
<dbReference type="InterPro" id="IPR017946">
    <property type="entry name" value="PLC-like_Pdiesterase_TIM-brl"/>
</dbReference>
<keyword evidence="8" id="KW-0807">Transducer</keyword>
<dbReference type="GO" id="GO:0005886">
    <property type="term" value="C:plasma membrane"/>
    <property type="evidence" value="ECO:0007669"/>
    <property type="project" value="TreeGrafter"/>
</dbReference>
<organism evidence="16 17">
    <name type="scientific">Caenorhabditis japonica</name>
    <dbReference type="NCBI Taxonomy" id="281687"/>
    <lineage>
        <taxon>Eukaryota</taxon>
        <taxon>Metazoa</taxon>
        <taxon>Ecdysozoa</taxon>
        <taxon>Nematoda</taxon>
        <taxon>Chromadorea</taxon>
        <taxon>Rhabditida</taxon>
        <taxon>Rhabditina</taxon>
        <taxon>Rhabditomorpha</taxon>
        <taxon>Rhabditoidea</taxon>
        <taxon>Rhabditidae</taxon>
        <taxon>Peloderinae</taxon>
        <taxon>Caenorhabditis</taxon>
    </lineage>
</organism>
<protein>
    <recommendedName>
        <fullName evidence="3 10">Phosphoinositide phospholipase C</fullName>
        <ecNumber evidence="3 10">3.1.4.11</ecNumber>
    </recommendedName>
</protein>
<evidence type="ECO:0000313" key="16">
    <source>
        <dbReference type="EnsemblMetazoa" id="CJA02216.1"/>
    </source>
</evidence>
<dbReference type="PROSITE" id="PS50007">
    <property type="entry name" value="PIPLC_X_DOMAIN"/>
    <property type="match status" value="1"/>
</dbReference>
<dbReference type="InterPro" id="IPR001711">
    <property type="entry name" value="PLipase_C_Pinositol-sp_Y"/>
</dbReference>
<feature type="domain" description="C2" evidence="13">
    <location>
        <begin position="604"/>
        <end position="729"/>
    </location>
</feature>
<dbReference type="SMART" id="SM00239">
    <property type="entry name" value="C2"/>
    <property type="match status" value="1"/>
</dbReference>
<dbReference type="CDD" id="cd16202">
    <property type="entry name" value="EFh_PI-PLCdelta"/>
    <property type="match status" value="1"/>
</dbReference>
<feature type="domain" description="EF-hand" evidence="15">
    <location>
        <begin position="156"/>
        <end position="191"/>
    </location>
</feature>
<dbReference type="EC" id="3.1.4.11" evidence="3 10"/>
<keyword evidence="17" id="KW-1185">Reference proteome</keyword>
<feature type="compositionally biased region" description="Acidic residues" evidence="11">
    <location>
        <begin position="466"/>
        <end position="476"/>
    </location>
</feature>
<evidence type="ECO:0000256" key="8">
    <source>
        <dbReference type="ARBA" id="ARBA00023224"/>
    </source>
</evidence>
<dbReference type="PROSITE" id="PS50003">
    <property type="entry name" value="PH_DOMAIN"/>
    <property type="match status" value="1"/>
</dbReference>
<dbReference type="PANTHER" id="PTHR10336">
    <property type="entry name" value="PHOSPHOINOSITIDE-SPECIFIC PHOSPHOLIPASE C FAMILY PROTEIN"/>
    <property type="match status" value="1"/>
</dbReference>
<dbReference type="SUPFAM" id="SSF51695">
    <property type="entry name" value="PLC-like phosphodiesterases"/>
    <property type="match status" value="1"/>
</dbReference>
<dbReference type="Gene3D" id="3.20.20.190">
    <property type="entry name" value="Phosphatidylinositol (PI) phosphodiesterase"/>
    <property type="match status" value="1"/>
</dbReference>
<dbReference type="InterPro" id="IPR001192">
    <property type="entry name" value="PI-PLC_fam"/>
</dbReference>
<dbReference type="Gene3D" id="2.60.40.150">
    <property type="entry name" value="C2 domain"/>
    <property type="match status" value="1"/>
</dbReference>
<dbReference type="InterPro" id="IPR039504">
    <property type="entry name" value="PLC-delta3_EF-hand"/>
</dbReference>
<dbReference type="InterPro" id="IPR035892">
    <property type="entry name" value="C2_domain_sf"/>
</dbReference>
<dbReference type="InterPro" id="IPR002048">
    <property type="entry name" value="EF_hand_dom"/>
</dbReference>
<keyword evidence="6 10" id="KW-0442">Lipid degradation</keyword>